<dbReference type="Gene3D" id="3.30.420.10">
    <property type="entry name" value="Ribonuclease H-like superfamily/Ribonuclease H"/>
    <property type="match status" value="1"/>
</dbReference>
<proteinExistence type="predicted"/>
<dbReference type="PANTHER" id="PTHR47326">
    <property type="entry name" value="TRANSPOSABLE ELEMENT TC3 TRANSPOSASE-LIKE PROTEIN"/>
    <property type="match status" value="1"/>
</dbReference>
<organism evidence="2 3">
    <name type="scientific">Dryococelus australis</name>
    <dbReference type="NCBI Taxonomy" id="614101"/>
    <lineage>
        <taxon>Eukaryota</taxon>
        <taxon>Metazoa</taxon>
        <taxon>Ecdysozoa</taxon>
        <taxon>Arthropoda</taxon>
        <taxon>Hexapoda</taxon>
        <taxon>Insecta</taxon>
        <taxon>Pterygota</taxon>
        <taxon>Neoptera</taxon>
        <taxon>Polyneoptera</taxon>
        <taxon>Phasmatodea</taxon>
        <taxon>Verophasmatodea</taxon>
        <taxon>Anareolatae</taxon>
        <taxon>Phasmatidae</taxon>
        <taxon>Eurycanthinae</taxon>
        <taxon>Dryococelus</taxon>
    </lineage>
</organism>
<feature type="chain" id="PRO_5047481578" evidence="1">
    <location>
        <begin position="32"/>
        <end position="524"/>
    </location>
</feature>
<sequence length="524" mass="56507">MGSLGSLPRPSAELQLCLLGLVVMSWPSGHAAGENLVCSIRQRARQRDLEDIPLATRDGMYLQHIGDPAHSTRPVVHLLDEPYPSRWIGCGGAVAWPPRSPDLTPLDCCSWESAGGRNSLSRGKLHPRKSNYYASTSARRGNQRARTWRLMAVLVAFAPINLVHSYCDACCGNHFTSLGPVRLLNPLNTGASSCVFIGCCPTLGSSGIRKVFPRKRAIGSEECRAGRINCDPIAKTSDTYNEVTFAIGSQFIRPALHASEPIADLQENTLRIPLTARCRATANEHTAEAPTTRLPPRRTGLHSRLGFSHMGIALDGAASRQFLLGISRFARPCIPALLHSHLISPPSALKTSTLRATQISPLFQYNLFVSPGAAVAERLACSPPTEANFGSTPSRVILGCSHVGIVPDDAAGGRVSSGMFGFTPALRTGARAPVMSLAVISGIKIIPWTLLLGEGLRSALRDRNDSLSQISLPLVTSLAAHCLSLETQPLIHSTTPLQFRFGSLSHFYIDRPGHLEDSKHPESR</sequence>
<reference evidence="2 3" key="1">
    <citation type="submission" date="2023-02" db="EMBL/GenBank/DDBJ databases">
        <title>LHISI_Scaffold_Assembly.</title>
        <authorList>
            <person name="Stuart O.P."/>
            <person name="Cleave R."/>
            <person name="Magrath M.J.L."/>
            <person name="Mikheyev A.S."/>
        </authorList>
    </citation>
    <scope>NUCLEOTIDE SEQUENCE [LARGE SCALE GENOMIC DNA]</scope>
    <source>
        <strain evidence="2">Daus_M_001</strain>
        <tissue evidence="2">Leg muscle</tissue>
    </source>
</reference>
<comment type="caution">
    <text evidence="2">The sequence shown here is derived from an EMBL/GenBank/DDBJ whole genome shotgun (WGS) entry which is preliminary data.</text>
</comment>
<dbReference type="EMBL" id="JARBHB010000011">
    <property type="protein sequence ID" value="KAJ8872397.1"/>
    <property type="molecule type" value="Genomic_DNA"/>
</dbReference>
<feature type="signal peptide" evidence="1">
    <location>
        <begin position="1"/>
        <end position="31"/>
    </location>
</feature>
<gene>
    <name evidence="2" type="ORF">PR048_026001</name>
</gene>
<evidence type="ECO:0000313" key="2">
    <source>
        <dbReference type="EMBL" id="KAJ8872397.1"/>
    </source>
</evidence>
<protein>
    <submittedName>
        <fullName evidence="2">Uncharacterized protein</fullName>
    </submittedName>
</protein>
<dbReference type="InterPro" id="IPR036397">
    <property type="entry name" value="RNaseH_sf"/>
</dbReference>
<evidence type="ECO:0000313" key="3">
    <source>
        <dbReference type="Proteomes" id="UP001159363"/>
    </source>
</evidence>
<evidence type="ECO:0000256" key="1">
    <source>
        <dbReference type="SAM" id="SignalP"/>
    </source>
</evidence>
<dbReference type="Proteomes" id="UP001159363">
    <property type="component" value="Chromosome 10"/>
</dbReference>
<dbReference type="PANTHER" id="PTHR47326:SF1">
    <property type="entry name" value="HTH PSQ-TYPE DOMAIN-CONTAINING PROTEIN"/>
    <property type="match status" value="1"/>
</dbReference>
<accession>A0ABQ9GK61</accession>
<keyword evidence="1" id="KW-0732">Signal</keyword>
<keyword evidence="3" id="KW-1185">Reference proteome</keyword>
<name>A0ABQ9GK61_9NEOP</name>